<dbReference type="Proteomes" id="UP000594261">
    <property type="component" value="Chromosome 2"/>
</dbReference>
<reference evidence="9" key="2">
    <citation type="submission" date="2021-01" db="UniProtKB">
        <authorList>
            <consortium name="EnsemblPlants"/>
        </authorList>
    </citation>
    <scope>IDENTIFICATION</scope>
</reference>
<gene>
    <name evidence="9" type="primary">LOC115968358</name>
</gene>
<dbReference type="PANTHER" id="PTHR31752">
    <property type="entry name" value="AUXIN EFFLUX CARRIER COMPONENT 1B-RELATED"/>
    <property type="match status" value="1"/>
</dbReference>
<sequence>MITGTELYNIFAAIVPLYFAMLLGFASVKWWKIFTPEQCTGINRVVALFAVPLLCFHIVATNNPYIMNFRFIAGDSLQKVVILVALFLWQALSKKGSIEWTITMYSLSTLPNNLFIGIPLMTAMYGEISRSLMVQVVVLQAIVWYNISLCLFEIRAAKVLIAEQFPETAGSIASFKVESDLISLSGQDPIEAETEISDDGKLHVVLRRSSINRSFGMYSRSSVGSLTQRPQASNPANSVEIYSVQSTPQEPYRSISINSSFSQTDGNFLHPMFGYMESIPKHGYTRTRDRFSPYASPDHLMLLGSTPSSNYRKMKHSFSVGGGVGVGGGEVPNNKQGLHMFVWSTSSSPVYDVHNNGRHAFSTTNTALKHDSTTPGEEFIIDNQLKPLRYIYELSAGKITRDRELDLEEEANFKASRFHRKQLQMPPTSVITRLVFIMVWRKLIRNPSTYASVLGLIWSLIAFRCHIKLPTIIDGSITMISSAGMGMAQFSLGLFMALQPKFIASGKPMAAFTMVVRFLIGPGVIAATSLAVGLRGVLLQIVIVQAALPLAIVPFVYAKEYDVHPDIISTAVIFGLILAVPVTIIYYVLLGL</sequence>
<feature type="transmembrane region" description="Helical" evidence="8">
    <location>
        <begin position="450"/>
        <end position="469"/>
    </location>
</feature>
<protein>
    <recommendedName>
        <fullName evidence="8">Auxin efflux carrier component</fullName>
    </recommendedName>
</protein>
<dbReference type="AlphaFoldDB" id="A0A7N2KY23"/>
<dbReference type="InterPro" id="IPR014024">
    <property type="entry name" value="Auxin_eff_plant"/>
</dbReference>
<name>A0A7N2KY23_QUELO</name>
<dbReference type="Gramene" id="QL02p064720:mrna">
    <property type="protein sequence ID" value="QL02p064720:mrna"/>
    <property type="gene ID" value="QL02p064720"/>
</dbReference>
<keyword evidence="4 8" id="KW-0812">Transmembrane</keyword>
<dbReference type="InterPro" id="IPR051107">
    <property type="entry name" value="Auxin_Efflux_Carrier"/>
</dbReference>
<feature type="transmembrane region" description="Helical" evidence="8">
    <location>
        <begin position="6"/>
        <end position="30"/>
    </location>
</feature>
<feature type="transmembrane region" description="Helical" evidence="8">
    <location>
        <begin position="510"/>
        <end position="531"/>
    </location>
</feature>
<feature type="transmembrane region" description="Helical" evidence="8">
    <location>
        <begin position="42"/>
        <end position="60"/>
    </location>
</feature>
<comment type="similarity">
    <text evidence="2 8">Belongs to the auxin efflux carrier (TC 2.A.69.1) family.</text>
</comment>
<reference evidence="10" key="1">
    <citation type="journal article" date="2016" name="G3 (Bethesda)">
        <title>First Draft Assembly and Annotation of the Genome of a California Endemic Oak Quercus lobata Nee (Fagaceae).</title>
        <authorList>
            <person name="Sork V.L."/>
            <person name="Fitz-Gibbon S.T."/>
            <person name="Puiu D."/>
            <person name="Crepeau M."/>
            <person name="Gugger P.F."/>
            <person name="Sherman R."/>
            <person name="Stevens K."/>
            <person name="Langley C.H."/>
            <person name="Pellegrini M."/>
            <person name="Salzberg S.L."/>
        </authorList>
    </citation>
    <scope>NUCLEOTIDE SEQUENCE [LARGE SCALE GENOMIC DNA]</scope>
    <source>
        <strain evidence="10">cv. SW786</strain>
    </source>
</reference>
<dbReference type="GO" id="GO:0009926">
    <property type="term" value="P:auxin polar transport"/>
    <property type="evidence" value="ECO:0007669"/>
    <property type="project" value="TreeGrafter"/>
</dbReference>
<dbReference type="InParanoid" id="A0A7N2KY23"/>
<dbReference type="InterPro" id="IPR004776">
    <property type="entry name" value="Mem_transp_PIN-like"/>
</dbReference>
<evidence type="ECO:0000256" key="3">
    <source>
        <dbReference type="ARBA" id="ARBA00022448"/>
    </source>
</evidence>
<dbReference type="GO" id="GO:0005886">
    <property type="term" value="C:plasma membrane"/>
    <property type="evidence" value="ECO:0007669"/>
    <property type="project" value="TreeGrafter"/>
</dbReference>
<dbReference type="NCBIfam" id="TIGR00946">
    <property type="entry name" value="2a69"/>
    <property type="match status" value="1"/>
</dbReference>
<comment type="subcellular location">
    <subcellularLocation>
        <location evidence="1 8">Membrane</location>
        <topology evidence="1 8">Multi-pass membrane protein</topology>
    </subcellularLocation>
</comment>
<proteinExistence type="inferred from homology"/>
<dbReference type="PANTHER" id="PTHR31752:SF4">
    <property type="entry name" value="AUXIN EFFLUX CARRIER COMPONENT 2"/>
    <property type="match status" value="1"/>
</dbReference>
<evidence type="ECO:0000256" key="1">
    <source>
        <dbReference type="ARBA" id="ARBA00004141"/>
    </source>
</evidence>
<dbReference type="GO" id="GO:0010329">
    <property type="term" value="F:auxin efflux transmembrane transporter activity"/>
    <property type="evidence" value="ECO:0007669"/>
    <property type="project" value="TreeGrafter"/>
</dbReference>
<feature type="transmembrane region" description="Helical" evidence="8">
    <location>
        <begin position="537"/>
        <end position="558"/>
    </location>
</feature>
<dbReference type="OrthoDB" id="1539097at2759"/>
<evidence type="ECO:0000313" key="9">
    <source>
        <dbReference type="EnsemblPlants" id="QL02p064720:mrna"/>
    </source>
</evidence>
<comment type="caution">
    <text evidence="8">Lacks conserved residue(s) required for the propagation of feature annotation.</text>
</comment>
<evidence type="ECO:0000256" key="6">
    <source>
        <dbReference type="ARBA" id="ARBA00023136"/>
    </source>
</evidence>
<evidence type="ECO:0000256" key="8">
    <source>
        <dbReference type="RuleBase" id="RU362108"/>
    </source>
</evidence>
<evidence type="ECO:0000256" key="5">
    <source>
        <dbReference type="ARBA" id="ARBA00022989"/>
    </source>
</evidence>
<keyword evidence="10" id="KW-1185">Reference proteome</keyword>
<dbReference type="EnsemblPlants" id="QL02p064720:mrna">
    <property type="protein sequence ID" value="QL02p064720:mrna"/>
    <property type="gene ID" value="QL02p064720"/>
</dbReference>
<dbReference type="KEGG" id="qlo:115968358"/>
<dbReference type="GeneID" id="115968358"/>
<dbReference type="GO" id="GO:0005783">
    <property type="term" value="C:endoplasmic reticulum"/>
    <property type="evidence" value="ECO:0007669"/>
    <property type="project" value="TreeGrafter"/>
</dbReference>
<evidence type="ECO:0000313" key="10">
    <source>
        <dbReference type="Proteomes" id="UP000594261"/>
    </source>
</evidence>
<feature type="transmembrane region" description="Helical" evidence="8">
    <location>
        <begin position="570"/>
        <end position="589"/>
    </location>
</feature>
<organism evidence="9 10">
    <name type="scientific">Quercus lobata</name>
    <name type="common">Valley oak</name>
    <dbReference type="NCBI Taxonomy" id="97700"/>
    <lineage>
        <taxon>Eukaryota</taxon>
        <taxon>Viridiplantae</taxon>
        <taxon>Streptophyta</taxon>
        <taxon>Embryophyta</taxon>
        <taxon>Tracheophyta</taxon>
        <taxon>Spermatophyta</taxon>
        <taxon>Magnoliopsida</taxon>
        <taxon>eudicotyledons</taxon>
        <taxon>Gunneridae</taxon>
        <taxon>Pentapetalae</taxon>
        <taxon>rosids</taxon>
        <taxon>fabids</taxon>
        <taxon>Fagales</taxon>
        <taxon>Fagaceae</taxon>
        <taxon>Quercus</taxon>
    </lineage>
</organism>
<keyword evidence="5 8" id="KW-1133">Transmembrane helix</keyword>
<comment type="function">
    <text evidence="8">May act as a component of the auxin efflux carrier.</text>
</comment>
<evidence type="ECO:0000256" key="4">
    <source>
        <dbReference type="ARBA" id="ARBA00022692"/>
    </source>
</evidence>
<evidence type="ECO:0000256" key="7">
    <source>
        <dbReference type="ARBA" id="ARBA00023294"/>
    </source>
</evidence>
<dbReference type="GO" id="GO:0009734">
    <property type="term" value="P:auxin-activated signaling pathway"/>
    <property type="evidence" value="ECO:0007669"/>
    <property type="project" value="UniProtKB-UniRule"/>
</dbReference>
<feature type="transmembrane region" description="Helical" evidence="8">
    <location>
        <begin position="475"/>
        <end position="498"/>
    </location>
</feature>
<keyword evidence="3 8" id="KW-0813">Transport</keyword>
<accession>A0A7N2KY23</accession>
<keyword evidence="6 8" id="KW-0472">Membrane</keyword>
<dbReference type="Pfam" id="PF03547">
    <property type="entry name" value="Mem_trans"/>
    <property type="match status" value="1"/>
</dbReference>
<keyword evidence="7 8" id="KW-0927">Auxin signaling pathway</keyword>
<dbReference type="RefSeq" id="XP_030943603.1">
    <property type="nucleotide sequence ID" value="XM_031087743.1"/>
</dbReference>
<evidence type="ECO:0000256" key="2">
    <source>
        <dbReference type="ARBA" id="ARBA00009177"/>
    </source>
</evidence>